<keyword evidence="2" id="KW-1185">Reference proteome</keyword>
<evidence type="ECO:0000313" key="2">
    <source>
        <dbReference type="Proteomes" id="UP000789396"/>
    </source>
</evidence>
<dbReference type="EMBL" id="CAJVPZ010005119">
    <property type="protein sequence ID" value="CAG8556796.1"/>
    <property type="molecule type" value="Genomic_DNA"/>
</dbReference>
<reference evidence="1" key="1">
    <citation type="submission" date="2021-06" db="EMBL/GenBank/DDBJ databases">
        <authorList>
            <person name="Kallberg Y."/>
            <person name="Tangrot J."/>
            <person name="Rosling A."/>
        </authorList>
    </citation>
    <scope>NUCLEOTIDE SEQUENCE</scope>
    <source>
        <strain evidence="1">IN212</strain>
    </source>
</reference>
<sequence length="87" mass="10403">YFQDLGNLQGFQKLENFKYNKGNQDFNNPKDTYSHFCIQLFQDLCNYHEIQELHDQLQSIQYSEVLDNVYSLYIQDPNQDAYDASHV</sequence>
<evidence type="ECO:0000313" key="1">
    <source>
        <dbReference type="EMBL" id="CAG8556796.1"/>
    </source>
</evidence>
<name>A0A9N9FUD3_9GLOM</name>
<protein>
    <submittedName>
        <fullName evidence="1">3215_t:CDS:1</fullName>
    </submittedName>
</protein>
<accession>A0A9N9FUD3</accession>
<comment type="caution">
    <text evidence="1">The sequence shown here is derived from an EMBL/GenBank/DDBJ whole genome shotgun (WGS) entry which is preliminary data.</text>
</comment>
<dbReference type="AlphaFoldDB" id="A0A9N9FUD3"/>
<gene>
    <name evidence="1" type="ORF">RFULGI_LOCUS4886</name>
</gene>
<dbReference type="OrthoDB" id="10429911at2759"/>
<proteinExistence type="predicted"/>
<feature type="non-terminal residue" evidence="1">
    <location>
        <position position="1"/>
    </location>
</feature>
<organism evidence="1 2">
    <name type="scientific">Racocetra fulgida</name>
    <dbReference type="NCBI Taxonomy" id="60492"/>
    <lineage>
        <taxon>Eukaryota</taxon>
        <taxon>Fungi</taxon>
        <taxon>Fungi incertae sedis</taxon>
        <taxon>Mucoromycota</taxon>
        <taxon>Glomeromycotina</taxon>
        <taxon>Glomeromycetes</taxon>
        <taxon>Diversisporales</taxon>
        <taxon>Gigasporaceae</taxon>
        <taxon>Racocetra</taxon>
    </lineage>
</organism>
<dbReference type="Proteomes" id="UP000789396">
    <property type="component" value="Unassembled WGS sequence"/>
</dbReference>